<feature type="compositionally biased region" description="Polar residues" evidence="1">
    <location>
        <begin position="142"/>
        <end position="153"/>
    </location>
</feature>
<dbReference type="Gene3D" id="1.10.472.30">
    <property type="entry name" value="Transcription elongation factor S-II, central domain"/>
    <property type="match status" value="1"/>
</dbReference>
<feature type="compositionally biased region" description="Polar residues" evidence="1">
    <location>
        <begin position="1035"/>
        <end position="1047"/>
    </location>
</feature>
<evidence type="ECO:0000313" key="4">
    <source>
        <dbReference type="Proteomes" id="UP001642360"/>
    </source>
</evidence>
<evidence type="ECO:0000313" key="3">
    <source>
        <dbReference type="EMBL" id="CAK9136575.1"/>
    </source>
</evidence>
<dbReference type="PANTHER" id="PTHR11477">
    <property type="entry name" value="TRANSCRIPTION FACTOR S-II ZINC FINGER DOMAIN-CONTAINING PROTEIN"/>
    <property type="match status" value="1"/>
</dbReference>
<dbReference type="PANTHER" id="PTHR11477:SF20">
    <property type="entry name" value="SPOC DOMAIN _ TRANSCRIPTION ELONGATION FACTOR S-II PROTEIN"/>
    <property type="match status" value="1"/>
</dbReference>
<feature type="compositionally biased region" description="Low complexity" evidence="1">
    <location>
        <begin position="1019"/>
        <end position="1032"/>
    </location>
</feature>
<feature type="compositionally biased region" description="Acidic residues" evidence="1">
    <location>
        <begin position="1009"/>
        <end position="1018"/>
    </location>
</feature>
<feature type="compositionally biased region" description="Basic residues" evidence="1">
    <location>
        <begin position="954"/>
        <end position="963"/>
    </location>
</feature>
<dbReference type="PROSITE" id="PS51321">
    <property type="entry name" value="TFIIS_CENTRAL"/>
    <property type="match status" value="1"/>
</dbReference>
<comment type="caution">
    <text evidence="3">The sequence shown here is derived from an EMBL/GenBank/DDBJ whole genome shotgun (WGS) entry which is preliminary data.</text>
</comment>
<dbReference type="CDD" id="cd21538">
    <property type="entry name" value="SPOC_TFIIS"/>
    <property type="match status" value="1"/>
</dbReference>
<feature type="region of interest" description="Disordered" evidence="1">
    <location>
        <begin position="242"/>
        <end position="277"/>
    </location>
</feature>
<dbReference type="EMBL" id="CAUOFW020000763">
    <property type="protein sequence ID" value="CAK9136575.1"/>
    <property type="molecule type" value="Genomic_DNA"/>
</dbReference>
<dbReference type="InterPro" id="IPR012921">
    <property type="entry name" value="SPOC_C"/>
</dbReference>
<dbReference type="InterPro" id="IPR036575">
    <property type="entry name" value="TFIIS_cen_dom_sf"/>
</dbReference>
<feature type="region of interest" description="Disordered" evidence="1">
    <location>
        <begin position="845"/>
        <end position="1112"/>
    </location>
</feature>
<gene>
    <name evidence="3" type="ORF">ILEXP_LOCUS3560</name>
</gene>
<feature type="compositionally biased region" description="Basic and acidic residues" evidence="1">
    <location>
        <begin position="245"/>
        <end position="255"/>
    </location>
</feature>
<evidence type="ECO:0000256" key="1">
    <source>
        <dbReference type="SAM" id="MobiDB-lite"/>
    </source>
</evidence>
<feature type="region of interest" description="Disordered" evidence="1">
    <location>
        <begin position="513"/>
        <end position="547"/>
    </location>
</feature>
<dbReference type="Pfam" id="PF07744">
    <property type="entry name" value="SPOC"/>
    <property type="match status" value="1"/>
</dbReference>
<feature type="compositionally biased region" description="Polar residues" evidence="1">
    <location>
        <begin position="936"/>
        <end position="953"/>
    </location>
</feature>
<dbReference type="Proteomes" id="UP001642360">
    <property type="component" value="Unassembled WGS sequence"/>
</dbReference>
<dbReference type="SMART" id="SM00510">
    <property type="entry name" value="TFS2M"/>
    <property type="match status" value="1"/>
</dbReference>
<accession>A0ABC8QZ07</accession>
<feature type="compositionally biased region" description="Low complexity" evidence="1">
    <location>
        <begin position="845"/>
        <end position="854"/>
    </location>
</feature>
<protein>
    <recommendedName>
        <fullName evidence="2">TFIIS central domain-containing protein</fullName>
    </recommendedName>
</protein>
<dbReference type="SUPFAM" id="SSF46942">
    <property type="entry name" value="Elongation factor TFIIS domain 2"/>
    <property type="match status" value="1"/>
</dbReference>
<keyword evidence="4" id="KW-1185">Reference proteome</keyword>
<reference evidence="3 4" key="1">
    <citation type="submission" date="2024-02" db="EMBL/GenBank/DDBJ databases">
        <authorList>
            <person name="Vignale AGUSTIN F."/>
            <person name="Sosa J E."/>
            <person name="Modenutti C."/>
        </authorList>
    </citation>
    <scope>NUCLEOTIDE SEQUENCE [LARGE SCALE GENOMIC DNA]</scope>
</reference>
<name>A0ABC8QZ07_9AQUA</name>
<dbReference type="InterPro" id="IPR003618">
    <property type="entry name" value="TFIIS_cen_dom"/>
</dbReference>
<proteinExistence type="predicted"/>
<feature type="compositionally biased region" description="Polar residues" evidence="1">
    <location>
        <begin position="1077"/>
        <end position="1086"/>
    </location>
</feature>
<feature type="compositionally biased region" description="Acidic residues" evidence="1">
    <location>
        <begin position="901"/>
        <end position="916"/>
    </location>
</feature>
<feature type="region of interest" description="Disordered" evidence="1">
    <location>
        <begin position="135"/>
        <end position="225"/>
    </location>
</feature>
<feature type="compositionally biased region" description="Basic residues" evidence="1">
    <location>
        <begin position="855"/>
        <end position="866"/>
    </location>
</feature>
<feature type="compositionally biased region" description="Low complexity" evidence="1">
    <location>
        <begin position="513"/>
        <end position="522"/>
    </location>
</feature>
<dbReference type="Pfam" id="PF07500">
    <property type="entry name" value="TFIIS_M"/>
    <property type="match status" value="1"/>
</dbReference>
<organism evidence="3 4">
    <name type="scientific">Ilex paraguariensis</name>
    <name type="common">yerba mate</name>
    <dbReference type="NCBI Taxonomy" id="185542"/>
    <lineage>
        <taxon>Eukaryota</taxon>
        <taxon>Viridiplantae</taxon>
        <taxon>Streptophyta</taxon>
        <taxon>Embryophyta</taxon>
        <taxon>Tracheophyta</taxon>
        <taxon>Spermatophyta</taxon>
        <taxon>Magnoliopsida</taxon>
        <taxon>eudicotyledons</taxon>
        <taxon>Gunneridae</taxon>
        <taxon>Pentapetalae</taxon>
        <taxon>asterids</taxon>
        <taxon>campanulids</taxon>
        <taxon>Aquifoliales</taxon>
        <taxon>Aquifoliaceae</taxon>
        <taxon>Ilex</taxon>
    </lineage>
</organism>
<feature type="compositionally biased region" description="Polar residues" evidence="1">
    <location>
        <begin position="171"/>
        <end position="183"/>
    </location>
</feature>
<dbReference type="AlphaFoldDB" id="A0ABC8QZ07"/>
<sequence length="1112" mass="122773">MSNNLVSQHLSIPYGQMGQIEAVSDNLDSSILNMRRMELVSGHPASLQVAGSEQQIGLVEPMSNNPGSQNITVLSKQMWQQMKPEVVNLGSQQFLTPNQQVGEMGVMLNNSGSQKLLVPTKRKAEMEPMLNIPMHLHPSMPNKRSTQMLNSPHSPGLAQIHVPSKKAVPMQSISSTPVQNLPATNKRMVRNESISSKSGSQRVQTPKNRSAQMELSPKVQTESFEAVRSKMRESLAAALALASQHQEDISPKEGKNAQGEAALTPRRTQETSQPSEFTSYPAVAVDHVSENAMNTLRATESCGPDRPNDVQSTSVEGSTTEIYRCDGREFQYNCVLPDASFSDNFFVKDDLLQGNGLSWAFEFDTQVPKAGEVPTAEKPMSVVEDVGGDEAKQSMQSPENLAFKIEMELFKLFGGVNKKYKEKGRSLLFNLKDRNNPELRERVMAGEISPERLCSMTAEELASEELSQWRMAKAEELAQMIVLPDSDIDVRRLVKKTHKGDYQIEVEQDDSVSVEVSTQTSSLTKRPPRKKVTVAHSPSETDETRNKENVIAEKSRLENEDFSCSLIIPNDGTDLMQGMIVDELKDAEFLPPIVSLDEFMESLNSEPPFENLPVDAGRTTPLLDKEKLKIGNELGASDLASKGHVDTTKEKADKVDVKRTELAVDLKHTEVAVDVKSSEAPVEQKRLPPGSTSMAEHVWEGAIQLNISTLVNVIGLFRSGEKTSTKEWPSSLEIKGRVRLDAFEKFLQELPMSRSRAVMVVHFVLKEGSSENEHSTLCEVANSYVTDERLGFAEAIPRTELYICPPHTRIVDMISKHLNKDHTEILKSTDNGLIGVVVWRKAHLSATHHSPNSSSHHKHGSKKHQFTSRGEQEKDIHVNSNLASKVPISSGPPRTNPVPPPDDDDGDDDDDDDDDIPPGFGPAAARDEDDLPEFNFSGNVNPSAPKFPSQNHSRGSRMTHLNHHGQASSRPVNQIRDLIHKYGQTGTGVAPSNWQDKRGVGPGIQPWNDNDDEDDDIPEWQPQAPQLQPEPQRSMHGSFQQSMQPFPTNMLKGPQNIAPSWHQGARWVQPPGPRGVQPSSSSSLETQPGAGPHYYGLPALQAGPPGERSRGF</sequence>
<evidence type="ECO:0000259" key="2">
    <source>
        <dbReference type="PROSITE" id="PS51321"/>
    </source>
</evidence>
<feature type="domain" description="TFIIS central" evidence="2">
    <location>
        <begin position="375"/>
        <end position="489"/>
    </location>
</feature>
<feature type="compositionally biased region" description="Polar residues" evidence="1">
    <location>
        <begin position="192"/>
        <end position="223"/>
    </location>
</feature>